<keyword evidence="2" id="KW-1185">Reference proteome</keyword>
<dbReference type="Proteomes" id="UP000541444">
    <property type="component" value="Unassembled WGS sequence"/>
</dbReference>
<evidence type="ECO:0000313" key="2">
    <source>
        <dbReference type="Proteomes" id="UP000541444"/>
    </source>
</evidence>
<dbReference type="AlphaFoldDB" id="A0A7J7N437"/>
<dbReference type="InterPro" id="IPR036397">
    <property type="entry name" value="RNaseH_sf"/>
</dbReference>
<reference evidence="1 2" key="1">
    <citation type="journal article" date="2020" name="IScience">
        <title>Genome Sequencing of the Endangered Kingdonia uniflora (Circaeasteraceae, Ranunculales) Reveals Potential Mechanisms of Evolutionary Specialization.</title>
        <authorList>
            <person name="Sun Y."/>
            <person name="Deng T."/>
            <person name="Zhang A."/>
            <person name="Moore M.J."/>
            <person name="Landis J.B."/>
            <person name="Lin N."/>
            <person name="Zhang H."/>
            <person name="Zhang X."/>
            <person name="Huang J."/>
            <person name="Zhang X."/>
            <person name="Sun H."/>
            <person name="Wang H."/>
        </authorList>
    </citation>
    <scope>NUCLEOTIDE SEQUENCE [LARGE SCALE GENOMIC DNA]</scope>
    <source>
        <strain evidence="1">TB1705</strain>
        <tissue evidence="1">Leaf</tissue>
    </source>
</reference>
<dbReference type="InterPro" id="IPR051274">
    <property type="entry name" value="3-5_Exoribonuclease"/>
</dbReference>
<dbReference type="Gene3D" id="3.30.420.10">
    <property type="entry name" value="Ribonuclease H-like superfamily/Ribonuclease H"/>
    <property type="match status" value="1"/>
</dbReference>
<proteinExistence type="predicted"/>
<dbReference type="GO" id="GO:0003676">
    <property type="term" value="F:nucleic acid binding"/>
    <property type="evidence" value="ECO:0007669"/>
    <property type="project" value="InterPro"/>
</dbReference>
<dbReference type="PANTHER" id="PTHR23044">
    <property type="entry name" value="3'-5' EXONUCLEASE ERI1-RELATED"/>
    <property type="match status" value="1"/>
</dbReference>
<protein>
    <submittedName>
        <fullName evidence="1">Uncharacterized protein</fullName>
    </submittedName>
</protein>
<dbReference type="EMBL" id="JACGCM010001077">
    <property type="protein sequence ID" value="KAF6161887.1"/>
    <property type="molecule type" value="Genomic_DNA"/>
</dbReference>
<accession>A0A7J7N437</accession>
<dbReference type="OrthoDB" id="448399at2759"/>
<gene>
    <name evidence="1" type="ORF">GIB67_002597</name>
</gene>
<evidence type="ECO:0000313" key="1">
    <source>
        <dbReference type="EMBL" id="KAF6161887.1"/>
    </source>
</evidence>
<name>A0A7J7N437_9MAGN</name>
<organism evidence="1 2">
    <name type="scientific">Kingdonia uniflora</name>
    <dbReference type="NCBI Taxonomy" id="39325"/>
    <lineage>
        <taxon>Eukaryota</taxon>
        <taxon>Viridiplantae</taxon>
        <taxon>Streptophyta</taxon>
        <taxon>Embryophyta</taxon>
        <taxon>Tracheophyta</taxon>
        <taxon>Spermatophyta</taxon>
        <taxon>Magnoliopsida</taxon>
        <taxon>Ranunculales</taxon>
        <taxon>Circaeasteraceae</taxon>
        <taxon>Kingdonia</taxon>
    </lineage>
</organism>
<sequence length="616" mass="69524">MKPSYFNRWINFKVPFNDVFGGVHCNLKETVQLVGISWEGCPHCGLDYASNTARLLSNLMSRGFRLSISNSMECSQTGDRLMTAERMPDPPRKPMSPLLRPPCLDCCSRAVHVLLLWSEEQQMLVEETRSQVFADQLVEPGKLLMISVAVALKELGFVIQDKLAKENVRAADIEIIPREPNPKVVADTSSFFDVISHVGNELNQVLGELGIRKKKRLNSVVEKVQRSHQKRAMAASGSAYADAMEISTCAMGTSSSLVRQPRRKIIVPSSEQKAPVQIPPVGTEWMDADGVNLEAVVQEALDLATRDLIRLDTQIQSSISQLSVTWKSAAEVLKLAVASHGDLARQHNAEKATLREQFKLEKVLQREQFKMEKALQKDKFEKEAAATKQEVEDEAKKAADITVASQNKLIQAFYFWVLSREDVDLALAGKYGEIVIQGDDSSPVAEQTPAPPLADDPTKEVRNKLENERRLHKLNFDKTFKELFKLQSRYGKIKTERGGTLRKYTDRFVLLQKSLKRKRFIDESDKLEFQRSLLSLTHHFEAEVDSEWGLKEAYLELLTESDIVLDLARVKFLEQEACNRHSREAQRCSARAGVSIIWGGVGLWPDELNFCRGKEK</sequence>
<dbReference type="PANTHER" id="PTHR23044:SF61">
    <property type="entry name" value="3'-5' EXORIBONUCLEASE 1-RELATED"/>
    <property type="match status" value="1"/>
</dbReference>
<comment type="caution">
    <text evidence="1">The sequence shown here is derived from an EMBL/GenBank/DDBJ whole genome shotgun (WGS) entry which is preliminary data.</text>
</comment>